<feature type="transmembrane region" description="Helical" evidence="1">
    <location>
        <begin position="40"/>
        <end position="60"/>
    </location>
</feature>
<evidence type="ECO:0000256" key="1">
    <source>
        <dbReference type="SAM" id="Phobius"/>
    </source>
</evidence>
<keyword evidence="1" id="KW-1133">Transmembrane helix</keyword>
<dbReference type="Proteomes" id="UP001598114">
    <property type="component" value="Unassembled WGS sequence"/>
</dbReference>
<keyword evidence="4" id="KW-1185">Reference proteome</keyword>
<keyword evidence="1" id="KW-0472">Membrane</keyword>
<protein>
    <submittedName>
        <fullName evidence="3">C-type cytochrome domain-containing protein</fullName>
    </submittedName>
</protein>
<dbReference type="SUPFAM" id="SSF52047">
    <property type="entry name" value="RNI-like"/>
    <property type="match status" value="1"/>
</dbReference>
<dbReference type="InterPro" id="IPR032675">
    <property type="entry name" value="LRR_dom_sf"/>
</dbReference>
<feature type="domain" description="Cytochrome C Planctomycete-type" evidence="2">
    <location>
        <begin position="183"/>
        <end position="240"/>
    </location>
</feature>
<dbReference type="PANTHER" id="PTHR35889">
    <property type="entry name" value="CYCLOINULO-OLIGOSACCHARIDE FRUCTANOTRANSFERASE-RELATED"/>
    <property type="match status" value="1"/>
</dbReference>
<comment type="caution">
    <text evidence="3">The sequence shown here is derived from an EMBL/GenBank/DDBJ whole genome shotgun (WGS) entry which is preliminary data.</text>
</comment>
<feature type="transmembrane region" description="Helical" evidence="1">
    <location>
        <begin position="72"/>
        <end position="93"/>
    </location>
</feature>
<gene>
    <name evidence="3" type="ORF">SKC38_00745</name>
</gene>
<dbReference type="PANTHER" id="PTHR35889:SF3">
    <property type="entry name" value="F-BOX DOMAIN-CONTAINING PROTEIN"/>
    <property type="match status" value="1"/>
</dbReference>
<keyword evidence="1" id="KW-0812">Transmembrane</keyword>
<evidence type="ECO:0000313" key="4">
    <source>
        <dbReference type="Proteomes" id="UP001598114"/>
    </source>
</evidence>
<feature type="transmembrane region" description="Helical" evidence="1">
    <location>
        <begin position="105"/>
        <end position="123"/>
    </location>
</feature>
<accession>A0ABW6CYV3</accession>
<reference evidence="3 4" key="1">
    <citation type="submission" date="2024-03" db="EMBL/GenBank/DDBJ databases">
        <title>Aquirufa genome sequencing.</title>
        <authorList>
            <person name="Pitt A."/>
            <person name="Hahn M.W."/>
        </authorList>
    </citation>
    <scope>NUCLEOTIDE SEQUENCE [LARGE SCALE GENOMIC DNA]</scope>
    <source>
        <strain evidence="3 4">PLAD-142S6K</strain>
    </source>
</reference>
<organism evidence="3 4">
    <name type="scientific">Aquirufa echingensis</name>
    <dbReference type="NCBI Taxonomy" id="3096516"/>
    <lineage>
        <taxon>Bacteria</taxon>
        <taxon>Pseudomonadati</taxon>
        <taxon>Bacteroidota</taxon>
        <taxon>Cytophagia</taxon>
        <taxon>Cytophagales</taxon>
        <taxon>Flectobacillaceae</taxon>
        <taxon>Aquirufa</taxon>
    </lineage>
</organism>
<dbReference type="RefSeq" id="WP_377974238.1">
    <property type="nucleotide sequence ID" value="NZ_JBBKYA010000001.1"/>
</dbReference>
<evidence type="ECO:0000259" key="2">
    <source>
        <dbReference type="Pfam" id="PF07635"/>
    </source>
</evidence>
<dbReference type="EMBL" id="JBBKYA010000001">
    <property type="protein sequence ID" value="MFD3274751.1"/>
    <property type="molecule type" value="Genomic_DNA"/>
</dbReference>
<evidence type="ECO:0000313" key="3">
    <source>
        <dbReference type="EMBL" id="MFD3274751.1"/>
    </source>
</evidence>
<dbReference type="Gene3D" id="3.80.10.10">
    <property type="entry name" value="Ribonuclease Inhibitor"/>
    <property type="match status" value="1"/>
</dbReference>
<proteinExistence type="predicted"/>
<feature type="transmembrane region" description="Helical" evidence="1">
    <location>
        <begin position="128"/>
        <end position="146"/>
    </location>
</feature>
<sequence length="699" mass="76807">MGKIEKIGNLILWGLQGFLVFLLVFQSSFALPLAGIGHVHPLILHLPIGFGVLLLGLFAIKKQFASFEVLAEFLLLITAAFSTLTAIFGLFLAKEGGYETSALDWHQWSGVAVSFVYFVWVLLRKNLLVGASLGFIALVIAGHTGASITHGEDYLRFGEKSTEISSESFVFADIVQPILKAKCESCHNEQKSKGALKMNSIANLLKGGKHGAIWKAGDALNSHLVQRIKLPINAKEHMPPLGKAQLTPDEITILTLWVKEGASFEKKLGQFSPDFKKLVQPTELTANTKSYDFSAASASTIKSVNSPYCTVYPIAYESPALQADFYVAAKFDPKTLSDLSQVSEQLVGLQLSKMPITNESLGLVSKFSNLEKLNLNFTAVDDAGQGSLAGLNHLEQLSISGTKVGKSGVSKLLAKLPALKEIHVWSTSLSPEDLSALRKQFPKVTFDAGYIPKAETLQINPPILVNENLILRPGEKLTFKHTLRDVIFRYTVNDSIPDSLSALQTRSEINISNYTKVRILATKAGWRASNPIDVRVYKSQFIPARMDLLSKPDPKYPAAGGASLMDFVIGAREVKGVPNFTWLGFKETDLDVMATFEKSTSVHGVTLSYLEKTDADVFPPVKVEVWGGDTPSQMRLITSIKPEQPKEKSGYSPRGINIPVSSKAVKYYRIKAERLKRLPTFVDNKGKGAWLRVDELLFY</sequence>
<dbReference type="InterPro" id="IPR011429">
    <property type="entry name" value="Cyt_c_Planctomycete-type"/>
</dbReference>
<dbReference type="Pfam" id="PF07635">
    <property type="entry name" value="PSCyt1"/>
    <property type="match status" value="1"/>
</dbReference>
<name>A0ABW6CYV3_9BACT</name>